<dbReference type="EMBL" id="CP013690">
    <property type="protein sequence ID" value="ALU25539.1"/>
    <property type="molecule type" value="Genomic_DNA"/>
</dbReference>
<proteinExistence type="predicted"/>
<dbReference type="SUPFAM" id="SSF103515">
    <property type="entry name" value="Autotransporter"/>
    <property type="match status" value="1"/>
</dbReference>
<gene>
    <name evidence="1" type="ORF">AS202_05035</name>
</gene>
<dbReference type="eggNOG" id="ENOG5031WI4">
    <property type="taxonomic scope" value="Bacteria"/>
</dbReference>
<reference evidence="1 2" key="1">
    <citation type="journal article" date="2016" name="J. Zhejiang Univ. Sci. B">
        <title>Antibiotic resistance mechanisms of Myroides sp.</title>
        <authorList>
            <person name="Hu S."/>
            <person name="Yuan S."/>
            <person name="Qu H."/>
            <person name="Jiang T."/>
            <person name="Zhou Y."/>
            <person name="Wang M."/>
            <person name="Ming D."/>
        </authorList>
    </citation>
    <scope>NUCLEOTIDE SEQUENCE [LARGE SCALE GENOMIC DNA]</scope>
    <source>
        <strain evidence="1 2">PR63039</strain>
    </source>
</reference>
<dbReference type="Pfam" id="PF12099">
    <property type="entry name" value="DUF3575"/>
    <property type="match status" value="1"/>
</dbReference>
<dbReference type="Gene3D" id="2.40.160.20">
    <property type="match status" value="1"/>
</dbReference>
<organism evidence="1 2">
    <name type="scientific">Myroides odoratimimus</name>
    <dbReference type="NCBI Taxonomy" id="76832"/>
    <lineage>
        <taxon>Bacteria</taxon>
        <taxon>Pseudomonadati</taxon>
        <taxon>Bacteroidota</taxon>
        <taxon>Flavobacteriia</taxon>
        <taxon>Flavobacteriales</taxon>
        <taxon>Flavobacteriaceae</taxon>
        <taxon>Myroides</taxon>
    </lineage>
</organism>
<dbReference type="KEGG" id="mod:AS202_05035"/>
<evidence type="ECO:0000313" key="1">
    <source>
        <dbReference type="EMBL" id="ALU25539.1"/>
    </source>
</evidence>
<sequence>MKKIYLVLLLLVGTVGARAQAVNEVKVNVFNTLALASVEIGYEHFIGHNQSIGANFNINDRFSYHKEKGGKNQKFNTNSLVVNYNYYFGSGNDAHGSGYVVSPFLKYRFGDFKENLWSEAADTSIRTKVDMNSFIFGVGFGYKWALGDSFTIHPFADIARNFSSEVNDRFSAIEFNAGINLGYRF</sequence>
<dbReference type="RefSeq" id="WP_006258016.1">
    <property type="nucleotide sequence ID" value="NZ_BCMQ01000002.1"/>
</dbReference>
<protein>
    <submittedName>
        <fullName evidence="1">Autotransporter</fullName>
    </submittedName>
</protein>
<accession>A0A0S7EEK5</accession>
<dbReference type="Proteomes" id="UP000069030">
    <property type="component" value="Chromosome"/>
</dbReference>
<dbReference type="AlphaFoldDB" id="A0A0S7EEK5"/>
<evidence type="ECO:0000313" key="2">
    <source>
        <dbReference type="Proteomes" id="UP000069030"/>
    </source>
</evidence>
<dbReference type="InterPro" id="IPR036709">
    <property type="entry name" value="Autotransporte_beta_dom_sf"/>
</dbReference>
<dbReference type="InterPro" id="IPR021958">
    <property type="entry name" value="DUF3575"/>
</dbReference>
<name>A0A0S7EEK5_9FLAO</name>
<dbReference type="GeneID" id="66974195"/>